<reference evidence="3" key="1">
    <citation type="submission" date="2016-01" db="EMBL/GenBank/DDBJ databases">
        <authorList>
            <person name="Mitreva M."/>
            <person name="Pepin K.H."/>
            <person name="Mihindukulasuriya K.A."/>
            <person name="Fulton R."/>
            <person name="Fronick C."/>
            <person name="O'Laughlin M."/>
            <person name="Miner T."/>
            <person name="Herter B."/>
            <person name="Rosa B.A."/>
            <person name="Cordes M."/>
            <person name="Tomlinson C."/>
            <person name="Wollam A."/>
            <person name="Palsikar V.B."/>
            <person name="Mardis E.R."/>
            <person name="Wilson R.K."/>
        </authorList>
    </citation>
    <scope>NUCLEOTIDE SEQUENCE [LARGE SCALE GENOMIC DNA]</scope>
    <source>
        <strain evidence="3">CMW8396</strain>
    </source>
</reference>
<keyword evidence="1" id="KW-0472">Membrane</keyword>
<accession>A0A133NHP4</accession>
<sequence>MWIYLLSFLGIFLENSFFFSGEKVFFFSIPFFSYVLLKKRGNSLIPLLLTILLVSLQGNSYFSFFLYFLCYGVVFYFAFRNMEYNQGTVFYLTIIELGFYSILQNYHWNFLYFMIHAFCFLGLNYYYLKKCYKD</sequence>
<keyword evidence="1" id="KW-0812">Transmembrane</keyword>
<keyword evidence="3" id="KW-1185">Reference proteome</keyword>
<evidence type="ECO:0000313" key="3">
    <source>
        <dbReference type="Proteomes" id="UP000070617"/>
    </source>
</evidence>
<dbReference type="Proteomes" id="UP000070617">
    <property type="component" value="Unassembled WGS sequence"/>
</dbReference>
<keyword evidence="1" id="KW-1133">Transmembrane helix</keyword>
<gene>
    <name evidence="2" type="ORF">HMPREF3206_00578</name>
</gene>
<evidence type="ECO:0000313" key="2">
    <source>
        <dbReference type="EMBL" id="KXA15771.1"/>
    </source>
</evidence>
<comment type="caution">
    <text evidence="2">The sequence shown here is derived from an EMBL/GenBank/DDBJ whole genome shotgun (WGS) entry which is preliminary data.</text>
</comment>
<feature type="transmembrane region" description="Helical" evidence="1">
    <location>
        <begin position="109"/>
        <end position="128"/>
    </location>
</feature>
<proteinExistence type="predicted"/>
<dbReference type="PATRIC" id="fig|134605.3.peg.580"/>
<dbReference type="EMBL" id="LRPX01000023">
    <property type="protein sequence ID" value="KXA15771.1"/>
    <property type="molecule type" value="Genomic_DNA"/>
</dbReference>
<evidence type="ECO:0000256" key="1">
    <source>
        <dbReference type="SAM" id="Phobius"/>
    </source>
</evidence>
<dbReference type="AlphaFoldDB" id="A0A133NHP4"/>
<protein>
    <submittedName>
        <fullName evidence="2">Uncharacterized protein</fullName>
    </submittedName>
</protein>
<feature type="transmembrane region" description="Helical" evidence="1">
    <location>
        <begin position="45"/>
        <end position="77"/>
    </location>
</feature>
<dbReference type="STRING" id="134605.HMPREF3206_00578"/>
<organism evidence="2 3">
    <name type="scientific">Fusobacterium equinum</name>
    <dbReference type="NCBI Taxonomy" id="134605"/>
    <lineage>
        <taxon>Bacteria</taxon>
        <taxon>Fusobacteriati</taxon>
        <taxon>Fusobacteriota</taxon>
        <taxon>Fusobacteriia</taxon>
        <taxon>Fusobacteriales</taxon>
        <taxon>Fusobacteriaceae</taxon>
        <taxon>Fusobacterium</taxon>
    </lineage>
</organism>
<name>A0A133NHP4_9FUSO</name>